<proteinExistence type="predicted"/>
<evidence type="ECO:0000313" key="2">
    <source>
        <dbReference type="EMBL" id="OWQ86857.1"/>
    </source>
</evidence>
<gene>
    <name evidence="2" type="ORF">CDN99_19295</name>
</gene>
<accession>A0A246J2M8</accession>
<dbReference type="EMBL" id="NIOF01000010">
    <property type="protein sequence ID" value="OWQ86857.1"/>
    <property type="molecule type" value="Genomic_DNA"/>
</dbReference>
<sequence>MQAGWISIAKSQKHFSDEAPTTAPGGFGGRPEFDEARRELFCTFQWLKTLLQGGGEVAVVRERVAAMSGLLTDYSGLWTDARSELYGRGKRDLLSLCEALEQDPRPSTVAAACRELRLAFCASGGHDEVSPADAITGALGQVCAEGGERRRRRQAAESSTVSAATVVAASAASSDAGAPARSCPSSTARAGTVHPASHCAATPLWETVQRLAVVARGLGLRPDAALDAFLARWLGQSPTGGQDDPFGNLQLFGVDALARLLARATAPGVARDDALRVLGPLIGGLSKKTDPAAEILRVERDELLPARQTPAATQSAHRARSRVIDDAVRLSGEPLLQDLPPEDRDALLRAEAMAVKDRLGIDYDVGGISDGPAASGLFDTSAGNLLKLLKACDQAAERVYSPYSAA</sequence>
<evidence type="ECO:0000256" key="1">
    <source>
        <dbReference type="SAM" id="MobiDB-lite"/>
    </source>
</evidence>
<reference evidence="2 3" key="1">
    <citation type="journal article" date="2008" name="Int. J. Syst. Evol. Microbiol.">
        <title>Description of Roseateles aquatilis sp. nov. and Roseateles terrae sp. nov., in the class Betaproteobacteria, and emended description of the genus Roseateles.</title>
        <authorList>
            <person name="Gomila M."/>
            <person name="Bowien B."/>
            <person name="Falsen E."/>
            <person name="Moore E.R."/>
            <person name="Lalucat J."/>
        </authorList>
    </citation>
    <scope>NUCLEOTIDE SEQUENCE [LARGE SCALE GENOMIC DNA]</scope>
    <source>
        <strain evidence="2 3">CCUG 48205</strain>
    </source>
</reference>
<feature type="region of interest" description="Disordered" evidence="1">
    <location>
        <begin position="175"/>
        <end position="194"/>
    </location>
</feature>
<evidence type="ECO:0000313" key="3">
    <source>
        <dbReference type="Proteomes" id="UP000197468"/>
    </source>
</evidence>
<comment type="caution">
    <text evidence="2">The sequence shown here is derived from an EMBL/GenBank/DDBJ whole genome shotgun (WGS) entry which is preliminary data.</text>
</comment>
<dbReference type="Proteomes" id="UP000197468">
    <property type="component" value="Unassembled WGS sequence"/>
</dbReference>
<dbReference type="AlphaFoldDB" id="A0A246J2M8"/>
<name>A0A246J2M8_9BURK</name>
<keyword evidence="3" id="KW-1185">Reference proteome</keyword>
<organism evidence="2 3">
    <name type="scientific">Roseateles aquatilis</name>
    <dbReference type="NCBI Taxonomy" id="431061"/>
    <lineage>
        <taxon>Bacteria</taxon>
        <taxon>Pseudomonadati</taxon>
        <taxon>Pseudomonadota</taxon>
        <taxon>Betaproteobacteria</taxon>
        <taxon>Burkholderiales</taxon>
        <taxon>Sphaerotilaceae</taxon>
        <taxon>Roseateles</taxon>
    </lineage>
</organism>
<protein>
    <submittedName>
        <fullName evidence="2">Uncharacterized protein</fullName>
    </submittedName>
</protein>